<gene>
    <name evidence="3" type="ORF">H6G95_35440</name>
</gene>
<dbReference type="InterPro" id="IPR051267">
    <property type="entry name" value="STEAP_metalloreductase"/>
</dbReference>
<proteinExistence type="predicted"/>
<organism evidence="3 4">
    <name type="scientific">Nostoc linckia FACHB-391</name>
    <dbReference type="NCBI Taxonomy" id="2692906"/>
    <lineage>
        <taxon>Bacteria</taxon>
        <taxon>Bacillati</taxon>
        <taxon>Cyanobacteriota</taxon>
        <taxon>Cyanophyceae</taxon>
        <taxon>Nostocales</taxon>
        <taxon>Nostocaceae</taxon>
        <taxon>Nostoc</taxon>
    </lineage>
</organism>
<dbReference type="Gene3D" id="3.40.50.720">
    <property type="entry name" value="NAD(P)-binding Rossmann-like Domain"/>
    <property type="match status" value="1"/>
</dbReference>
<evidence type="ECO:0000256" key="1">
    <source>
        <dbReference type="ARBA" id="ARBA00023002"/>
    </source>
</evidence>
<dbReference type="SUPFAM" id="SSF51735">
    <property type="entry name" value="NAD(P)-binding Rossmann-fold domains"/>
    <property type="match status" value="1"/>
</dbReference>
<dbReference type="Proteomes" id="UP000604661">
    <property type="component" value="Unassembled WGS sequence"/>
</dbReference>
<keyword evidence="1" id="KW-0560">Oxidoreductase</keyword>
<dbReference type="Pfam" id="PF03807">
    <property type="entry name" value="F420_oxidored"/>
    <property type="match status" value="1"/>
</dbReference>
<accession>A0ABR8F897</accession>
<evidence type="ECO:0000259" key="2">
    <source>
        <dbReference type="Pfam" id="PF03807"/>
    </source>
</evidence>
<sequence length="278" mass="30479">MNRHSRTDIHIQNGRFTRGFIMSNTKNLKIGILGAGNIGKTLACKLAQAGHDVKVANSRGPETIPADALEFGARAVTAAEAVQDVEVVILSINPASYSQVAPLIQGLPEETVVMDTSNYHPVRDNRIKAIDAGQVESLWVVEQLGRPIVKAWNTVVSNSFARKGATKGSPDRVALPVAADRDKDREVGLALVEDTGFDAFDAGTLENSWRMQPGSPVYCTDLTLKELPGALDSAERERLPKRRDLTWAVMLERFVDISNLDPDKDAEYFLRLSRALQM</sequence>
<feature type="domain" description="Pyrroline-5-carboxylate reductase catalytic N-terminal" evidence="2">
    <location>
        <begin position="29"/>
        <end position="119"/>
    </location>
</feature>
<protein>
    <submittedName>
        <fullName evidence="3">NAD(P)-binding domain-containing protein</fullName>
    </submittedName>
</protein>
<dbReference type="InterPro" id="IPR028939">
    <property type="entry name" value="P5C_Rdtase_cat_N"/>
</dbReference>
<evidence type="ECO:0000313" key="4">
    <source>
        <dbReference type="Proteomes" id="UP000604661"/>
    </source>
</evidence>
<dbReference type="PANTHER" id="PTHR14239">
    <property type="entry name" value="DUDULIN-RELATED"/>
    <property type="match status" value="1"/>
</dbReference>
<evidence type="ECO:0000313" key="3">
    <source>
        <dbReference type="EMBL" id="MBD2565763.1"/>
    </source>
</evidence>
<dbReference type="InterPro" id="IPR036291">
    <property type="entry name" value="NAD(P)-bd_dom_sf"/>
</dbReference>
<keyword evidence="4" id="KW-1185">Reference proteome</keyword>
<comment type="caution">
    <text evidence="3">The sequence shown here is derived from an EMBL/GenBank/DDBJ whole genome shotgun (WGS) entry which is preliminary data.</text>
</comment>
<dbReference type="EMBL" id="JACJTE010000109">
    <property type="protein sequence ID" value="MBD2565763.1"/>
    <property type="molecule type" value="Genomic_DNA"/>
</dbReference>
<reference evidence="3 4" key="1">
    <citation type="journal article" date="2020" name="ISME J.">
        <title>Comparative genomics reveals insights into cyanobacterial evolution and habitat adaptation.</title>
        <authorList>
            <person name="Chen M.Y."/>
            <person name="Teng W.K."/>
            <person name="Zhao L."/>
            <person name="Hu C.X."/>
            <person name="Zhou Y.K."/>
            <person name="Han B.P."/>
            <person name="Song L.R."/>
            <person name="Shu W.S."/>
        </authorList>
    </citation>
    <scope>NUCLEOTIDE SEQUENCE [LARGE SCALE GENOMIC DNA]</scope>
    <source>
        <strain evidence="3 4">FACHB-391</strain>
    </source>
</reference>
<dbReference type="PANTHER" id="PTHR14239:SF10">
    <property type="entry name" value="REDUCTASE"/>
    <property type="match status" value="1"/>
</dbReference>
<name>A0ABR8F897_NOSLI</name>